<dbReference type="SUPFAM" id="SSF56204">
    <property type="entry name" value="Hect, E3 ligase catalytic domain"/>
    <property type="match status" value="1"/>
</dbReference>
<dbReference type="CDD" id="cd14279">
    <property type="entry name" value="CUE"/>
    <property type="match status" value="1"/>
</dbReference>
<organism evidence="6 7">
    <name type="scientific">Porites evermanni</name>
    <dbReference type="NCBI Taxonomy" id="104178"/>
    <lineage>
        <taxon>Eukaryota</taxon>
        <taxon>Metazoa</taxon>
        <taxon>Cnidaria</taxon>
        <taxon>Anthozoa</taxon>
        <taxon>Hexacorallia</taxon>
        <taxon>Scleractinia</taxon>
        <taxon>Fungiina</taxon>
        <taxon>Poritidae</taxon>
        <taxon>Porites</taxon>
    </lineage>
</organism>
<dbReference type="InterPro" id="IPR000569">
    <property type="entry name" value="HECT_dom"/>
</dbReference>
<dbReference type="PROSITE" id="PS50237">
    <property type="entry name" value="HECT"/>
    <property type="match status" value="1"/>
</dbReference>
<evidence type="ECO:0000256" key="3">
    <source>
        <dbReference type="SAM" id="MobiDB-lite"/>
    </source>
</evidence>
<evidence type="ECO:0000313" key="7">
    <source>
        <dbReference type="Proteomes" id="UP001159427"/>
    </source>
</evidence>
<dbReference type="Gene3D" id="1.10.8.10">
    <property type="entry name" value="DNA helicase RuvA subunit, C-terminal domain"/>
    <property type="match status" value="1"/>
</dbReference>
<reference evidence="6 7" key="1">
    <citation type="submission" date="2022-05" db="EMBL/GenBank/DDBJ databases">
        <authorList>
            <consortium name="Genoscope - CEA"/>
            <person name="William W."/>
        </authorList>
    </citation>
    <scope>NUCLEOTIDE SEQUENCE [LARGE SCALE GENOMIC DNA]</scope>
</reference>
<dbReference type="InterPro" id="IPR003892">
    <property type="entry name" value="CUE"/>
</dbReference>
<dbReference type="EMBL" id="CALNXI010000198">
    <property type="protein sequence ID" value="CAH3021870.1"/>
    <property type="molecule type" value="Genomic_DNA"/>
</dbReference>
<dbReference type="Pfam" id="PF02845">
    <property type="entry name" value="CUE"/>
    <property type="match status" value="1"/>
</dbReference>
<protein>
    <submittedName>
        <fullName evidence="6">Uncharacterized protein</fullName>
    </submittedName>
</protein>
<feature type="compositionally biased region" description="Low complexity" evidence="3">
    <location>
        <begin position="167"/>
        <end position="178"/>
    </location>
</feature>
<keyword evidence="7" id="KW-1185">Reference proteome</keyword>
<evidence type="ECO:0000259" key="4">
    <source>
        <dbReference type="PROSITE" id="PS50237"/>
    </source>
</evidence>
<gene>
    <name evidence="6" type="ORF">PEVE_00013104</name>
</gene>
<keyword evidence="1 2" id="KW-0833">Ubl conjugation pathway</keyword>
<dbReference type="Proteomes" id="UP001159427">
    <property type="component" value="Unassembled WGS sequence"/>
</dbReference>
<evidence type="ECO:0000256" key="2">
    <source>
        <dbReference type="PROSITE-ProRule" id="PRU00104"/>
    </source>
</evidence>
<dbReference type="InterPro" id="IPR009060">
    <property type="entry name" value="UBA-like_sf"/>
</dbReference>
<evidence type="ECO:0000256" key="1">
    <source>
        <dbReference type="ARBA" id="ARBA00022786"/>
    </source>
</evidence>
<name>A0ABN8M093_9CNID</name>
<dbReference type="InterPro" id="IPR035983">
    <property type="entry name" value="Hect_E3_ubiquitin_ligase"/>
</dbReference>
<evidence type="ECO:0000259" key="5">
    <source>
        <dbReference type="PROSITE" id="PS51140"/>
    </source>
</evidence>
<feature type="domain" description="CUE" evidence="5">
    <location>
        <begin position="177"/>
        <end position="220"/>
    </location>
</feature>
<proteinExistence type="predicted"/>
<feature type="domain" description="HECT" evidence="4">
    <location>
        <begin position="280"/>
        <end position="409"/>
    </location>
</feature>
<feature type="region of interest" description="Disordered" evidence="3">
    <location>
        <begin position="115"/>
        <end position="137"/>
    </location>
</feature>
<evidence type="ECO:0000313" key="6">
    <source>
        <dbReference type="EMBL" id="CAH3021870.1"/>
    </source>
</evidence>
<dbReference type="SUPFAM" id="SSF46934">
    <property type="entry name" value="UBA-like"/>
    <property type="match status" value="1"/>
</dbReference>
<dbReference type="Gene3D" id="3.90.1750.10">
    <property type="entry name" value="Hect, E3 ligase catalytic domains"/>
    <property type="match status" value="1"/>
</dbReference>
<accession>A0ABN8M093</accession>
<feature type="region of interest" description="Disordered" evidence="3">
    <location>
        <begin position="159"/>
        <end position="178"/>
    </location>
</feature>
<sequence length="415" mass="46949">MDFTAKVLLGIVKQGSVYLRSRRSLEVVNTLYIEFTLVFTETIDYQCCNDTFSINLKGEDSDSDCEENEDDLPPAFAYTQQNVCSTFTEQNGLEERDSCTVNTILPYVVQQNPSVEQRPATCHSDDNHSNPSSSRILEERASCSVNTIQPYVVQQNPSVAQTPAACPSDNNHSNPNSNSDCIEQLTVMFPDMTRESLQSTLQAWNYDIHRAVTSILSNKEETEHSDDDDVPLSASLNVSPELTVKEFRDHMVDKYVPEKTIRASHDSNILRDMFRYLKSRQFNLRARPNVVFDGEDGMDAEGLTRELCHMIMSSMRDGKGGIILFEGQIDHLIPVHNEQYLASQYYKYAGQLIAYCFIHAGFGITGLSRAITEYLKTAEMNECLPYVSKDDIPDLDIREKLKQVDPLLFALDINI</sequence>
<dbReference type="PROSITE" id="PS51140">
    <property type="entry name" value="CUE"/>
    <property type="match status" value="1"/>
</dbReference>
<comment type="caution">
    <text evidence="2">Lacks conserved residue(s) required for the propagation of feature annotation.</text>
</comment>
<comment type="caution">
    <text evidence="6">The sequence shown here is derived from an EMBL/GenBank/DDBJ whole genome shotgun (WGS) entry which is preliminary data.</text>
</comment>